<keyword evidence="4 5" id="KW-0505">Motor protein</keyword>
<dbReference type="InterPro" id="IPR027417">
    <property type="entry name" value="P-loop_NTPase"/>
</dbReference>
<sequence length="928" mass="102577">MEELKSPPPCPATVTVRRNPPRRARPPPTPSSAVPRSLFLDSPQVPIKVDFPLFPNQDITPIELPSSAPSPNPKKLDSESLKVFLRIRPLNIATKGSKAKQYGGQEMKNAWPRNPKTKNVQRKVKRSSEICVVVKDSNSVTVSPPESLQESKRVKSEVFEGFSHVFSDEASQSEVYEKMVHTLVEDFLKGKSGMLAALGPSGSGKTHTVFGCARDPGMVPQALHQIFAQHESCGNQLTRNFCLSMFEICSENGKSERIFDLLREGNEVFLQQSTIKGLEELVINDALQAESLIACGMLRRATAATNSNSQSSRSQCIINISCISKNTDGQFDEYPKKASLTIVDLAGAEREKKTGNQGLRMVESYFINNTSMVFGLCLRSLLEHQKHPKRPIQKHFQNSLLTRYLREYLEGKKRMALILTVKPGEDDYLETSYLLKQASPYTQIKFTNTEEVGTGKHMKRPIPNLPMAEHQKRMKLSAVESCSVTFSVLNSILKPYTSAASTHKILLKRQTEEISRLKKEDNHSNLKEITVESDESLSRQVKDGSSLEEAHIEFEKKDRQHQIMTNFAKALWIVLKEYREKLEIAEKEVCCLRDDLTYERKRSSDLEAQVKDLKTKRPLGEVASTEVNISSVAASSTELDSAQQEHMPGHATFCMLENVAEVTEDSKDIQAVEIYLDNGATVSIASYVGAKNICEGAVGASGSVGYLQVHKDSKEGHTVSNTRKLSGIERDSRDNTCVEIESDDPESAASCLESSANENEICCSSVEKESALSFADVSDSVCSSPLSPVETADCSSAVKIDQMPQAVVQSHDCSSTLKIDQMPQQQCQKEPDPTVAVVPDDNALLARDSHCSTGAEAAHSLPTCSSQNKQKPKRRLQPVSSNLLKDIGNLGVIDEKEKPKGVKGAEGLETRSKGSLSLLRLLRNDVYR</sequence>
<dbReference type="Pfam" id="PF00225">
    <property type="entry name" value="Kinesin"/>
    <property type="match status" value="1"/>
</dbReference>
<evidence type="ECO:0000256" key="4">
    <source>
        <dbReference type="ARBA" id="ARBA00023175"/>
    </source>
</evidence>
<reference evidence="9" key="1">
    <citation type="submission" date="2023-03" db="EMBL/GenBank/DDBJ databases">
        <authorList>
            <person name="Julca I."/>
        </authorList>
    </citation>
    <scope>NUCLEOTIDE SEQUENCE</scope>
</reference>
<evidence type="ECO:0000256" key="5">
    <source>
        <dbReference type="PROSITE-ProRule" id="PRU00283"/>
    </source>
</evidence>
<dbReference type="PRINTS" id="PR00380">
    <property type="entry name" value="KINESINHEAVY"/>
</dbReference>
<dbReference type="Gene3D" id="3.40.850.10">
    <property type="entry name" value="Kinesin motor domain"/>
    <property type="match status" value="1"/>
</dbReference>
<dbReference type="GO" id="GO:0005871">
    <property type="term" value="C:kinesin complex"/>
    <property type="evidence" value="ECO:0007669"/>
    <property type="project" value="TreeGrafter"/>
</dbReference>
<evidence type="ECO:0000313" key="10">
    <source>
        <dbReference type="Proteomes" id="UP001161247"/>
    </source>
</evidence>
<dbReference type="InterPro" id="IPR019821">
    <property type="entry name" value="Kinesin_motor_CS"/>
</dbReference>
<feature type="domain" description="Kinesin motor" evidence="8">
    <location>
        <begin position="80"/>
        <end position="444"/>
    </location>
</feature>
<dbReference type="InterPro" id="IPR001752">
    <property type="entry name" value="Kinesin_motor_dom"/>
</dbReference>
<keyword evidence="10" id="KW-1185">Reference proteome</keyword>
<dbReference type="AlphaFoldDB" id="A0AAV1EB93"/>
<dbReference type="EMBL" id="OX459125">
    <property type="protein sequence ID" value="CAI9116969.1"/>
    <property type="molecule type" value="Genomic_DNA"/>
</dbReference>
<dbReference type="GO" id="GO:0003777">
    <property type="term" value="F:microtubule motor activity"/>
    <property type="evidence" value="ECO:0007669"/>
    <property type="project" value="InterPro"/>
</dbReference>
<accession>A0AAV1EB93</accession>
<organism evidence="9 10">
    <name type="scientific">Oldenlandia corymbosa var. corymbosa</name>
    <dbReference type="NCBI Taxonomy" id="529605"/>
    <lineage>
        <taxon>Eukaryota</taxon>
        <taxon>Viridiplantae</taxon>
        <taxon>Streptophyta</taxon>
        <taxon>Embryophyta</taxon>
        <taxon>Tracheophyta</taxon>
        <taxon>Spermatophyta</taxon>
        <taxon>Magnoliopsida</taxon>
        <taxon>eudicotyledons</taxon>
        <taxon>Gunneridae</taxon>
        <taxon>Pentapetalae</taxon>
        <taxon>asterids</taxon>
        <taxon>lamiids</taxon>
        <taxon>Gentianales</taxon>
        <taxon>Rubiaceae</taxon>
        <taxon>Rubioideae</taxon>
        <taxon>Spermacoceae</taxon>
        <taxon>Hedyotis-Oldenlandia complex</taxon>
        <taxon>Oldenlandia</taxon>
    </lineage>
</organism>
<dbReference type="Proteomes" id="UP001161247">
    <property type="component" value="Chromosome 8"/>
</dbReference>
<dbReference type="PANTHER" id="PTHR24115">
    <property type="entry name" value="KINESIN-RELATED"/>
    <property type="match status" value="1"/>
</dbReference>
<proteinExistence type="inferred from homology"/>
<feature type="region of interest" description="Disordered" evidence="7">
    <location>
        <begin position="856"/>
        <end position="878"/>
    </location>
</feature>
<dbReference type="InterPro" id="IPR027640">
    <property type="entry name" value="Kinesin-like_fam"/>
</dbReference>
<keyword evidence="2 5" id="KW-0547">Nucleotide-binding</keyword>
<protein>
    <recommendedName>
        <fullName evidence="6">Kinesin-like protein</fullName>
    </recommendedName>
</protein>
<dbReference type="PROSITE" id="PS00411">
    <property type="entry name" value="KINESIN_MOTOR_1"/>
    <property type="match status" value="1"/>
</dbReference>
<evidence type="ECO:0000259" key="8">
    <source>
        <dbReference type="PROSITE" id="PS50067"/>
    </source>
</evidence>
<dbReference type="GO" id="GO:0005524">
    <property type="term" value="F:ATP binding"/>
    <property type="evidence" value="ECO:0007669"/>
    <property type="project" value="UniProtKB-UniRule"/>
</dbReference>
<keyword evidence="1 6" id="KW-0493">Microtubule</keyword>
<dbReference type="PANTHER" id="PTHR24115:SF1008">
    <property type="entry name" value="KINESIN-LIKE PROTEIN SUBITO"/>
    <property type="match status" value="1"/>
</dbReference>
<feature type="binding site" evidence="5">
    <location>
        <begin position="199"/>
        <end position="206"/>
    </location>
    <ligand>
        <name>ATP</name>
        <dbReference type="ChEBI" id="CHEBI:30616"/>
    </ligand>
</feature>
<evidence type="ECO:0000256" key="2">
    <source>
        <dbReference type="ARBA" id="ARBA00022741"/>
    </source>
</evidence>
<evidence type="ECO:0000256" key="1">
    <source>
        <dbReference type="ARBA" id="ARBA00022701"/>
    </source>
</evidence>
<evidence type="ECO:0000256" key="7">
    <source>
        <dbReference type="SAM" id="MobiDB-lite"/>
    </source>
</evidence>
<dbReference type="GO" id="GO:0005874">
    <property type="term" value="C:microtubule"/>
    <property type="evidence" value="ECO:0007669"/>
    <property type="project" value="UniProtKB-KW"/>
</dbReference>
<evidence type="ECO:0000256" key="3">
    <source>
        <dbReference type="ARBA" id="ARBA00022840"/>
    </source>
</evidence>
<dbReference type="InterPro" id="IPR036961">
    <property type="entry name" value="Kinesin_motor_dom_sf"/>
</dbReference>
<dbReference type="GO" id="GO:0016887">
    <property type="term" value="F:ATP hydrolysis activity"/>
    <property type="evidence" value="ECO:0007669"/>
    <property type="project" value="TreeGrafter"/>
</dbReference>
<dbReference type="GO" id="GO:0008017">
    <property type="term" value="F:microtubule binding"/>
    <property type="evidence" value="ECO:0007669"/>
    <property type="project" value="InterPro"/>
</dbReference>
<keyword evidence="3 5" id="KW-0067">ATP-binding</keyword>
<feature type="compositionally biased region" description="Pro residues" evidence="7">
    <location>
        <begin position="1"/>
        <end position="11"/>
    </location>
</feature>
<feature type="region of interest" description="Disordered" evidence="7">
    <location>
        <begin position="1"/>
        <end position="39"/>
    </location>
</feature>
<dbReference type="PROSITE" id="PS50067">
    <property type="entry name" value="KINESIN_MOTOR_2"/>
    <property type="match status" value="1"/>
</dbReference>
<evidence type="ECO:0000256" key="6">
    <source>
        <dbReference type="RuleBase" id="RU000394"/>
    </source>
</evidence>
<dbReference type="GO" id="GO:0007018">
    <property type="term" value="P:microtubule-based movement"/>
    <property type="evidence" value="ECO:0007669"/>
    <property type="project" value="InterPro"/>
</dbReference>
<comment type="similarity">
    <text evidence="5 6">Belongs to the TRAFAC class myosin-kinesin ATPase superfamily. Kinesin family.</text>
</comment>
<evidence type="ECO:0000313" key="9">
    <source>
        <dbReference type="EMBL" id="CAI9116969.1"/>
    </source>
</evidence>
<dbReference type="SUPFAM" id="SSF52540">
    <property type="entry name" value="P-loop containing nucleoside triphosphate hydrolases"/>
    <property type="match status" value="1"/>
</dbReference>
<dbReference type="SMART" id="SM00129">
    <property type="entry name" value="KISc"/>
    <property type="match status" value="1"/>
</dbReference>
<dbReference type="GO" id="GO:0005634">
    <property type="term" value="C:nucleus"/>
    <property type="evidence" value="ECO:0007669"/>
    <property type="project" value="TreeGrafter"/>
</dbReference>
<name>A0AAV1EB93_OLDCO</name>
<gene>
    <name evidence="9" type="ORF">OLC1_LOCUS23120</name>
</gene>